<evidence type="ECO:0000256" key="2">
    <source>
        <dbReference type="ARBA" id="ARBA00022840"/>
    </source>
</evidence>
<dbReference type="InterPro" id="IPR001609">
    <property type="entry name" value="Myosin_head_motor_dom-like"/>
</dbReference>
<keyword evidence="9" id="KW-1185">Reference proteome</keyword>
<evidence type="ECO:0000256" key="4">
    <source>
        <dbReference type="ARBA" id="ARBA00023175"/>
    </source>
</evidence>
<feature type="region of interest" description="Actin-binding" evidence="6">
    <location>
        <begin position="447"/>
        <end position="469"/>
    </location>
</feature>
<dbReference type="GO" id="GO:0000146">
    <property type="term" value="F:microfilament motor activity"/>
    <property type="evidence" value="ECO:0007669"/>
    <property type="project" value="TreeGrafter"/>
</dbReference>
<name>A0A0L0FVL8_9EUKA</name>
<dbReference type="PANTHER" id="PTHR13140:SF706">
    <property type="entry name" value="DILUTE CLASS UNCONVENTIONAL MYOSIN, ISOFORM C"/>
    <property type="match status" value="1"/>
</dbReference>
<dbReference type="GO" id="GO:0016020">
    <property type="term" value="C:membrane"/>
    <property type="evidence" value="ECO:0007669"/>
    <property type="project" value="TreeGrafter"/>
</dbReference>
<reference evidence="8 9" key="1">
    <citation type="submission" date="2011-02" db="EMBL/GenBank/DDBJ databases">
        <title>The Genome Sequence of Sphaeroforma arctica JP610.</title>
        <authorList>
            <consortium name="The Broad Institute Genome Sequencing Platform"/>
            <person name="Russ C."/>
            <person name="Cuomo C."/>
            <person name="Young S.K."/>
            <person name="Zeng Q."/>
            <person name="Gargeya S."/>
            <person name="Alvarado L."/>
            <person name="Berlin A."/>
            <person name="Chapman S.B."/>
            <person name="Chen Z."/>
            <person name="Freedman E."/>
            <person name="Gellesch M."/>
            <person name="Goldberg J."/>
            <person name="Griggs A."/>
            <person name="Gujja S."/>
            <person name="Heilman E."/>
            <person name="Heiman D."/>
            <person name="Howarth C."/>
            <person name="Mehta T."/>
            <person name="Neiman D."/>
            <person name="Pearson M."/>
            <person name="Roberts A."/>
            <person name="Saif S."/>
            <person name="Shea T."/>
            <person name="Shenoy N."/>
            <person name="Sisk P."/>
            <person name="Stolte C."/>
            <person name="Sykes S."/>
            <person name="White J."/>
            <person name="Yandava C."/>
            <person name="Burger G."/>
            <person name="Gray M.W."/>
            <person name="Holland P.W.H."/>
            <person name="King N."/>
            <person name="Lang F.B.F."/>
            <person name="Roger A.J."/>
            <person name="Ruiz-Trillo I."/>
            <person name="Haas B."/>
            <person name="Nusbaum C."/>
            <person name="Birren B."/>
        </authorList>
    </citation>
    <scope>NUCLEOTIDE SEQUENCE [LARGE SCALE GENOMIC DNA]</scope>
    <source>
        <strain evidence="8 9">JP610</strain>
    </source>
</reference>
<proteinExistence type="inferred from homology"/>
<dbReference type="Pfam" id="PF00063">
    <property type="entry name" value="Myosin_head"/>
    <property type="match status" value="1"/>
</dbReference>
<dbReference type="PANTHER" id="PTHR13140">
    <property type="entry name" value="MYOSIN"/>
    <property type="match status" value="1"/>
</dbReference>
<evidence type="ECO:0000313" key="8">
    <source>
        <dbReference type="EMBL" id="KNC80887.1"/>
    </source>
</evidence>
<evidence type="ECO:0000256" key="6">
    <source>
        <dbReference type="PROSITE-ProRule" id="PRU00782"/>
    </source>
</evidence>
<protein>
    <recommendedName>
        <fullName evidence="7">Myosin motor domain-containing protein</fullName>
    </recommendedName>
</protein>
<dbReference type="InterPro" id="IPR027417">
    <property type="entry name" value="P-loop_NTPase"/>
</dbReference>
<comment type="caution">
    <text evidence="6">Lacks conserved residue(s) required for the propagation of feature annotation.</text>
</comment>
<dbReference type="GeneID" id="25907273"/>
<keyword evidence="3 6" id="KW-0518">Myosin</keyword>
<dbReference type="EMBL" id="KQ242094">
    <property type="protein sequence ID" value="KNC80887.1"/>
    <property type="molecule type" value="Genomic_DNA"/>
</dbReference>
<dbReference type="AlphaFoldDB" id="A0A0L0FVL8"/>
<keyword evidence="4" id="KW-0505">Motor protein</keyword>
<evidence type="ECO:0000259" key="7">
    <source>
        <dbReference type="PROSITE" id="PS51456"/>
    </source>
</evidence>
<dbReference type="Gene3D" id="1.20.120.720">
    <property type="entry name" value="Myosin VI head, motor domain, U50 subdomain"/>
    <property type="match status" value="1"/>
</dbReference>
<dbReference type="Proteomes" id="UP000054560">
    <property type="component" value="Unassembled WGS sequence"/>
</dbReference>
<dbReference type="SMART" id="SM00242">
    <property type="entry name" value="MYSc"/>
    <property type="match status" value="1"/>
</dbReference>
<keyword evidence="1" id="KW-0547">Nucleotide-binding</keyword>
<feature type="domain" description="Myosin motor" evidence="7">
    <location>
        <begin position="1"/>
        <end position="572"/>
    </location>
</feature>
<keyword evidence="2" id="KW-0067">ATP-binding</keyword>
<accession>A0A0L0FVL8</accession>
<dbReference type="eggNOG" id="KOG4229">
    <property type="taxonomic scope" value="Eukaryota"/>
</dbReference>
<evidence type="ECO:0000256" key="5">
    <source>
        <dbReference type="ARBA" id="ARBA00023203"/>
    </source>
</evidence>
<dbReference type="Gene3D" id="1.10.10.820">
    <property type="match status" value="1"/>
</dbReference>
<dbReference type="SUPFAM" id="SSF52540">
    <property type="entry name" value="P-loop containing nucleoside triphosphate hydrolases"/>
    <property type="match status" value="1"/>
</dbReference>
<dbReference type="GO" id="GO:0016459">
    <property type="term" value="C:myosin complex"/>
    <property type="evidence" value="ECO:0007669"/>
    <property type="project" value="UniProtKB-KW"/>
</dbReference>
<dbReference type="Gene3D" id="3.40.850.10">
    <property type="entry name" value="Kinesin motor domain"/>
    <property type="match status" value="1"/>
</dbReference>
<gene>
    <name evidence="8" type="ORF">SARC_06769</name>
</gene>
<sequence>MCHALSEIPKKVLESNPILEAFGNAKTIHNHNSSRFGKFMEIQFDSLGVMIGAKMCDYLLEKTRIVHQAETERNFHIFYQLLACEDKRILDTLQLNGTTTNGFRYLNGGGCVKLDTLDDKKEFGELQNALGRFFSPVLIEGIWKVLAAILHLGNIDFTGADSIRGVSNESTATAAASLLGLETNDLIKFLTKKITRAGNDVVESNMRRGDAVRTRDTLAKTVYQRMFKWVLHTLNGELCVEADDMAHYCGLLDIFGFEVFKVNDLEQMCINYANESLQNFFNNFVFKMEQLEYRNENVKVKAVNFTDNQDCLDMIAGPKDSIFVLCDDQCQLGSSNVDSLIHNFDEKLKRNAYYSKDKKCKNTLSVKHYAGKVTYDATLWIEKNKERTPDTLAGLVGRSQMAVVQTIFTVGAGLERKPSKSDGNNRASVMIRGRKQQSVVSAFKKSLEELMTSLKKTQPLFIRCLKPNGAQVAKVFDQNYILNQMKSVGMVDTIRIRQIGFPVRYTFPDFNEKFLNLLPNDVKAPAMKLNDSRQLSEYIMKWLAVEDDEYAMGLSKVFVKDSQADALENRLAAVQSMSLFIWWV</sequence>
<dbReference type="FunFam" id="1.10.10.820:FF:000001">
    <property type="entry name" value="Myosin heavy chain"/>
    <property type="match status" value="1"/>
</dbReference>
<dbReference type="Gene3D" id="1.20.58.530">
    <property type="match status" value="1"/>
</dbReference>
<dbReference type="GO" id="GO:0005524">
    <property type="term" value="F:ATP binding"/>
    <property type="evidence" value="ECO:0007669"/>
    <property type="project" value="UniProtKB-KW"/>
</dbReference>
<dbReference type="PRINTS" id="PR00193">
    <property type="entry name" value="MYOSINHEAVY"/>
</dbReference>
<evidence type="ECO:0000313" key="9">
    <source>
        <dbReference type="Proteomes" id="UP000054560"/>
    </source>
</evidence>
<evidence type="ECO:0000256" key="3">
    <source>
        <dbReference type="ARBA" id="ARBA00023123"/>
    </source>
</evidence>
<comment type="similarity">
    <text evidence="6">Belongs to the TRAFAC class myosin-kinesin ATPase superfamily. Myosin family.</text>
</comment>
<dbReference type="PROSITE" id="PS51456">
    <property type="entry name" value="MYOSIN_MOTOR"/>
    <property type="match status" value="1"/>
</dbReference>
<keyword evidence="5 6" id="KW-0009">Actin-binding</keyword>
<dbReference type="GO" id="GO:0007015">
    <property type="term" value="P:actin filament organization"/>
    <property type="evidence" value="ECO:0007669"/>
    <property type="project" value="TreeGrafter"/>
</dbReference>
<dbReference type="CDD" id="cd00124">
    <property type="entry name" value="MYSc"/>
    <property type="match status" value="1"/>
</dbReference>
<dbReference type="RefSeq" id="XP_014154789.1">
    <property type="nucleotide sequence ID" value="XM_014299314.1"/>
</dbReference>
<dbReference type="InterPro" id="IPR036961">
    <property type="entry name" value="Kinesin_motor_dom_sf"/>
</dbReference>
<organism evidence="8 9">
    <name type="scientific">Sphaeroforma arctica JP610</name>
    <dbReference type="NCBI Taxonomy" id="667725"/>
    <lineage>
        <taxon>Eukaryota</taxon>
        <taxon>Ichthyosporea</taxon>
        <taxon>Ichthyophonida</taxon>
        <taxon>Sphaeroforma</taxon>
    </lineage>
</organism>
<dbReference type="OrthoDB" id="312459at2759"/>
<dbReference type="GO" id="GO:0051015">
    <property type="term" value="F:actin filament binding"/>
    <property type="evidence" value="ECO:0007669"/>
    <property type="project" value="TreeGrafter"/>
</dbReference>
<dbReference type="STRING" id="667725.A0A0L0FVL8"/>
<dbReference type="Gene3D" id="6.20.240.20">
    <property type="match status" value="1"/>
</dbReference>
<evidence type="ECO:0000256" key="1">
    <source>
        <dbReference type="ARBA" id="ARBA00022741"/>
    </source>
</evidence>
<dbReference type="GO" id="GO:0005737">
    <property type="term" value="C:cytoplasm"/>
    <property type="evidence" value="ECO:0007669"/>
    <property type="project" value="TreeGrafter"/>
</dbReference>